<reference evidence="2" key="1">
    <citation type="journal article" date="2021" name="Nat. Commun.">
        <title>Genetic determinants of endophytism in the Arabidopsis root mycobiome.</title>
        <authorList>
            <person name="Mesny F."/>
            <person name="Miyauchi S."/>
            <person name="Thiergart T."/>
            <person name="Pickel B."/>
            <person name="Atanasova L."/>
            <person name="Karlsson M."/>
            <person name="Huettel B."/>
            <person name="Barry K.W."/>
            <person name="Haridas S."/>
            <person name="Chen C."/>
            <person name="Bauer D."/>
            <person name="Andreopoulos W."/>
            <person name="Pangilinan J."/>
            <person name="LaButti K."/>
            <person name="Riley R."/>
            <person name="Lipzen A."/>
            <person name="Clum A."/>
            <person name="Drula E."/>
            <person name="Henrissat B."/>
            <person name="Kohler A."/>
            <person name="Grigoriev I.V."/>
            <person name="Martin F.M."/>
            <person name="Hacquard S."/>
        </authorList>
    </citation>
    <scope>NUCLEOTIDE SEQUENCE</scope>
    <source>
        <strain evidence="2">MPI-CAGE-CH-0230</strain>
    </source>
</reference>
<feature type="region of interest" description="Disordered" evidence="1">
    <location>
        <begin position="172"/>
        <end position="192"/>
    </location>
</feature>
<dbReference type="RefSeq" id="XP_046005637.1">
    <property type="nucleotide sequence ID" value="XM_046161994.1"/>
</dbReference>
<name>A0A9P9BIT8_9PEZI</name>
<dbReference type="AlphaFoldDB" id="A0A9P9BIT8"/>
<keyword evidence="3" id="KW-1185">Reference proteome</keyword>
<organism evidence="2 3">
    <name type="scientific">Microdochium trichocladiopsis</name>
    <dbReference type="NCBI Taxonomy" id="1682393"/>
    <lineage>
        <taxon>Eukaryota</taxon>
        <taxon>Fungi</taxon>
        <taxon>Dikarya</taxon>
        <taxon>Ascomycota</taxon>
        <taxon>Pezizomycotina</taxon>
        <taxon>Sordariomycetes</taxon>
        <taxon>Xylariomycetidae</taxon>
        <taxon>Xylariales</taxon>
        <taxon>Microdochiaceae</taxon>
        <taxon>Microdochium</taxon>
    </lineage>
</organism>
<feature type="compositionally biased region" description="Polar residues" evidence="1">
    <location>
        <begin position="268"/>
        <end position="278"/>
    </location>
</feature>
<protein>
    <submittedName>
        <fullName evidence="2">Uncharacterized protein</fullName>
    </submittedName>
</protein>
<evidence type="ECO:0000313" key="2">
    <source>
        <dbReference type="EMBL" id="KAH7016013.1"/>
    </source>
</evidence>
<evidence type="ECO:0000313" key="3">
    <source>
        <dbReference type="Proteomes" id="UP000756346"/>
    </source>
</evidence>
<comment type="caution">
    <text evidence="2">The sequence shown here is derived from an EMBL/GenBank/DDBJ whole genome shotgun (WGS) entry which is preliminary data.</text>
</comment>
<accession>A0A9P9BIT8</accession>
<dbReference type="Proteomes" id="UP000756346">
    <property type="component" value="Unassembled WGS sequence"/>
</dbReference>
<dbReference type="GeneID" id="70191540"/>
<gene>
    <name evidence="2" type="ORF">B0I36DRAFT_41341</name>
</gene>
<feature type="region of interest" description="Disordered" evidence="1">
    <location>
        <begin position="249"/>
        <end position="278"/>
    </location>
</feature>
<evidence type="ECO:0000256" key="1">
    <source>
        <dbReference type="SAM" id="MobiDB-lite"/>
    </source>
</evidence>
<sequence>MRPPQSLTSPCLLSATGRPIPAPGLGDGYDRPWSSFATWAGSLACPCETEWPLFATLRGDPHADRRQLIKATRPRRSERGGCSMAHACGGSANLLAWRPLRGHQTWLEMERTALQAEPTARYLVSQATSGTFPAPHRTLYWTTEVTEGVMPCHGQDAAVRILARWKRGAGARRQRCASQSARPPSGGQRASGQMEQVMRAWEQGLMAAPATFLPPHHTRHWMEVTGGVPPCHGHDAVIRILAKWKKGPGTPTMSIPVRPSAKRRLPGNQASETAITQA</sequence>
<dbReference type="EMBL" id="JAGTJQ010000012">
    <property type="protein sequence ID" value="KAH7016013.1"/>
    <property type="molecule type" value="Genomic_DNA"/>
</dbReference>
<proteinExistence type="predicted"/>